<accession>A0A1H1DP40</accession>
<sequence>MAIPDPWEGTEHDTANPPAAASNRGREREPERDRARAREDCEDSVAGGEESEGGEVLPFPGERQAVNTPSDRIEPREPEGEAAPTSVAKLRTAVSAWSAEAGETARAALDGSVWRARPPSLRDIHTRARRAEWSGGVPALRTAGQWFGWVSLVITAVGYALLWLARRPSRLVLTTAVVVLVVVLAT</sequence>
<feature type="compositionally biased region" description="Basic and acidic residues" evidence="1">
    <location>
        <begin position="24"/>
        <end position="39"/>
    </location>
</feature>
<evidence type="ECO:0000256" key="2">
    <source>
        <dbReference type="SAM" id="Phobius"/>
    </source>
</evidence>
<keyword evidence="2" id="KW-0472">Membrane</keyword>
<evidence type="ECO:0000313" key="4">
    <source>
        <dbReference type="Proteomes" id="UP000199301"/>
    </source>
</evidence>
<dbReference type="STRING" id="995062.SAMN04489718_2162"/>
<protein>
    <submittedName>
        <fullName evidence="3">Uncharacterized protein</fullName>
    </submittedName>
</protein>
<feature type="transmembrane region" description="Helical" evidence="2">
    <location>
        <begin position="146"/>
        <end position="165"/>
    </location>
</feature>
<gene>
    <name evidence="3" type="ORF">SAMN04489718_2162</name>
</gene>
<dbReference type="AlphaFoldDB" id="A0A1H1DP40"/>
<keyword evidence="2" id="KW-1133">Transmembrane helix</keyword>
<dbReference type="Proteomes" id="UP000199301">
    <property type="component" value="Unassembled WGS sequence"/>
</dbReference>
<keyword evidence="2" id="KW-0812">Transmembrane</keyword>
<dbReference type="EMBL" id="FNKO01000002">
    <property type="protein sequence ID" value="SDQ78039.1"/>
    <property type="molecule type" value="Genomic_DNA"/>
</dbReference>
<proteinExistence type="predicted"/>
<organism evidence="3 4">
    <name type="scientific">Actinopolyspora saharensis</name>
    <dbReference type="NCBI Taxonomy" id="995062"/>
    <lineage>
        <taxon>Bacteria</taxon>
        <taxon>Bacillati</taxon>
        <taxon>Actinomycetota</taxon>
        <taxon>Actinomycetes</taxon>
        <taxon>Actinopolysporales</taxon>
        <taxon>Actinopolysporaceae</taxon>
        <taxon>Actinopolyspora</taxon>
    </lineage>
</organism>
<feature type="region of interest" description="Disordered" evidence="1">
    <location>
        <begin position="1"/>
        <end position="86"/>
    </location>
</feature>
<evidence type="ECO:0000313" key="3">
    <source>
        <dbReference type="EMBL" id="SDQ78039.1"/>
    </source>
</evidence>
<evidence type="ECO:0000256" key="1">
    <source>
        <dbReference type="SAM" id="MobiDB-lite"/>
    </source>
</evidence>
<dbReference type="RefSeq" id="WP_092523465.1">
    <property type="nucleotide sequence ID" value="NZ_FNKO01000002.1"/>
</dbReference>
<dbReference type="OrthoDB" id="5195669at2"/>
<reference evidence="4" key="1">
    <citation type="submission" date="2016-10" db="EMBL/GenBank/DDBJ databases">
        <authorList>
            <person name="Varghese N."/>
            <person name="Submissions S."/>
        </authorList>
    </citation>
    <scope>NUCLEOTIDE SEQUENCE [LARGE SCALE GENOMIC DNA]</scope>
    <source>
        <strain evidence="4">DSM 45459</strain>
    </source>
</reference>
<name>A0A1H1DP40_9ACTN</name>
<keyword evidence="4" id="KW-1185">Reference proteome</keyword>